<feature type="transmembrane region" description="Helical" evidence="1">
    <location>
        <begin position="87"/>
        <end position="108"/>
    </location>
</feature>
<keyword evidence="3" id="KW-1185">Reference proteome</keyword>
<evidence type="ECO:0000313" key="2">
    <source>
        <dbReference type="EMBL" id="MBE1583893.1"/>
    </source>
</evidence>
<accession>A0ABR9LTB0</accession>
<keyword evidence="1" id="KW-0472">Membrane</keyword>
<keyword evidence="1" id="KW-1133">Transmembrane helix</keyword>
<dbReference type="RefSeq" id="WP_318786793.1">
    <property type="nucleotide sequence ID" value="NZ_JADBEK010000001.1"/>
</dbReference>
<evidence type="ECO:0000256" key="1">
    <source>
        <dbReference type="SAM" id="Phobius"/>
    </source>
</evidence>
<keyword evidence="1" id="KW-0812">Transmembrane</keyword>
<sequence length="153" mass="15794">MLEHVLLSVHVLAGIVFVGGSAVATSLFPRYAPVATGGPGEPPDPGERSRGVAVALHRITGGYAAFGLVVPLAGIILASVQGRMGEIWITVSMILTAVAGALLATQIYPRQRAALSEPGGERPLRALSMLAGFYNLAWAIVVVLMIVRPGAGD</sequence>
<dbReference type="Proteomes" id="UP000633509">
    <property type="component" value="Unassembled WGS sequence"/>
</dbReference>
<feature type="transmembrane region" description="Helical" evidence="1">
    <location>
        <begin position="61"/>
        <end position="80"/>
    </location>
</feature>
<gene>
    <name evidence="2" type="ORF">H4W80_002151</name>
</gene>
<feature type="transmembrane region" description="Helical" evidence="1">
    <location>
        <begin position="128"/>
        <end position="147"/>
    </location>
</feature>
<dbReference type="EMBL" id="JADBEK010000001">
    <property type="protein sequence ID" value="MBE1583893.1"/>
    <property type="molecule type" value="Genomic_DNA"/>
</dbReference>
<protein>
    <recommendedName>
        <fullName evidence="4">Integral membrane protein</fullName>
    </recommendedName>
</protein>
<comment type="caution">
    <text evidence="2">The sequence shown here is derived from an EMBL/GenBank/DDBJ whole genome shotgun (WGS) entry which is preliminary data.</text>
</comment>
<evidence type="ECO:0000313" key="3">
    <source>
        <dbReference type="Proteomes" id="UP000633509"/>
    </source>
</evidence>
<name>A0ABR9LTB0_9ACTN</name>
<evidence type="ECO:0008006" key="4">
    <source>
        <dbReference type="Google" id="ProtNLM"/>
    </source>
</evidence>
<proteinExistence type="predicted"/>
<reference evidence="2 3" key="1">
    <citation type="submission" date="2020-10" db="EMBL/GenBank/DDBJ databases">
        <title>Sequencing the genomes of 1000 actinobacteria strains.</title>
        <authorList>
            <person name="Klenk H.-P."/>
        </authorList>
    </citation>
    <scope>NUCLEOTIDE SEQUENCE [LARGE SCALE GENOMIC DNA]</scope>
    <source>
        <strain evidence="2 3">DSM 43173</strain>
    </source>
</reference>
<organism evidence="2 3">
    <name type="scientific">Nonomuraea angiospora</name>
    <dbReference type="NCBI Taxonomy" id="46172"/>
    <lineage>
        <taxon>Bacteria</taxon>
        <taxon>Bacillati</taxon>
        <taxon>Actinomycetota</taxon>
        <taxon>Actinomycetes</taxon>
        <taxon>Streptosporangiales</taxon>
        <taxon>Streptosporangiaceae</taxon>
        <taxon>Nonomuraea</taxon>
    </lineage>
</organism>